<dbReference type="AlphaFoldDB" id="A0AAE1C530"/>
<evidence type="ECO:0000313" key="1">
    <source>
        <dbReference type="EMBL" id="KAK3678306.1"/>
    </source>
</evidence>
<name>A0AAE1C530_9PEZI</name>
<sequence length="402" mass="46345">MVNLDEDLYRQIIFLAGQSSRDSSRRDQICIDILRTCCLVSRTWRRLAQPILEQTIVLDNGDQLEKRLLNRSKKELRLLRDLVIRQPGGGHWEMDVQAILNAIPTEKLRSLLFFEDAGRYRSPPFDDRSVIGTAVYTPPPLKHDLSSLREALLCNIHGGSSWLPLLQVTPALKDLTFYHAGWSGRSEYQGSPSYLPTQPPPFSLRRFEIFRSHIQPEPLRWALSKSVDTLTHVNIRFLQREWDTFITISALREQGQLPNVTHLTIESSEDRCKNFDWHLSDPLSKWSGIKTVYMFGDDSKCRGAIVHGLSELHPIPHIEMGVGDMRLHEFRALFRLRKGKFQRNTRLRLVTKAPRWRARGGGGYIHWDWEAPAYWEEMEEDAVEIAAKHGVVLELASTSLYA</sequence>
<dbReference type="Proteomes" id="UP001274830">
    <property type="component" value="Unassembled WGS sequence"/>
</dbReference>
<proteinExistence type="predicted"/>
<reference evidence="1" key="1">
    <citation type="submission" date="2023-07" db="EMBL/GenBank/DDBJ databases">
        <title>Black Yeasts Isolated from many extreme environments.</title>
        <authorList>
            <person name="Coleine C."/>
            <person name="Stajich J.E."/>
            <person name="Selbmann L."/>
        </authorList>
    </citation>
    <scope>NUCLEOTIDE SEQUENCE</scope>
    <source>
        <strain evidence="1">CCFEE 5485</strain>
    </source>
</reference>
<dbReference type="EMBL" id="JAUTXT010000004">
    <property type="protein sequence ID" value="KAK3678306.1"/>
    <property type="molecule type" value="Genomic_DNA"/>
</dbReference>
<evidence type="ECO:0000313" key="2">
    <source>
        <dbReference type="Proteomes" id="UP001274830"/>
    </source>
</evidence>
<gene>
    <name evidence="1" type="ORF">LTR78_001601</name>
</gene>
<protein>
    <submittedName>
        <fullName evidence="1">Uncharacterized protein</fullName>
    </submittedName>
</protein>
<accession>A0AAE1C530</accession>
<keyword evidence="2" id="KW-1185">Reference proteome</keyword>
<comment type="caution">
    <text evidence="1">The sequence shown here is derived from an EMBL/GenBank/DDBJ whole genome shotgun (WGS) entry which is preliminary data.</text>
</comment>
<organism evidence="1 2">
    <name type="scientific">Recurvomyces mirabilis</name>
    <dbReference type="NCBI Taxonomy" id="574656"/>
    <lineage>
        <taxon>Eukaryota</taxon>
        <taxon>Fungi</taxon>
        <taxon>Dikarya</taxon>
        <taxon>Ascomycota</taxon>
        <taxon>Pezizomycotina</taxon>
        <taxon>Dothideomycetes</taxon>
        <taxon>Dothideomycetidae</taxon>
        <taxon>Mycosphaerellales</taxon>
        <taxon>Teratosphaeriaceae</taxon>
        <taxon>Recurvomyces</taxon>
    </lineage>
</organism>